<dbReference type="KEGG" id="kcm:ABWK59_07420"/>
<organism evidence="7">
    <name type="scientific">Kitasatospora camelliae</name>
    <dbReference type="NCBI Taxonomy" id="3156397"/>
    <lineage>
        <taxon>Bacteria</taxon>
        <taxon>Bacillati</taxon>
        <taxon>Actinomycetota</taxon>
        <taxon>Actinomycetes</taxon>
        <taxon>Kitasatosporales</taxon>
        <taxon>Streptomycetaceae</taxon>
        <taxon>Kitasatospora</taxon>
    </lineage>
</organism>
<evidence type="ECO:0000256" key="5">
    <source>
        <dbReference type="RuleBase" id="RU003476"/>
    </source>
</evidence>
<dbReference type="SUPFAM" id="SSF55811">
    <property type="entry name" value="Nudix"/>
    <property type="match status" value="1"/>
</dbReference>
<dbReference type="AlphaFoldDB" id="A0AAU8JSH4"/>
<dbReference type="PRINTS" id="PR00502">
    <property type="entry name" value="NUDIXFAMILY"/>
</dbReference>
<dbReference type="Pfam" id="PF00293">
    <property type="entry name" value="NUDIX"/>
    <property type="match status" value="1"/>
</dbReference>
<dbReference type="CDD" id="cd04674">
    <property type="entry name" value="NUDIX_Hydrolase"/>
    <property type="match status" value="1"/>
</dbReference>
<sequence>MTTQQADQRIFGPNSHCHWCGTPYPAGTSAWPRTCTGCTEISYRNPLPVTVALLPVNLPDGSTGLTVIRRTIEPGYGELALPGGYVDYGESWQQAAVRELREETGILADAAEVTLVATDSDTRGGFLCLFALLPARDLADLPPSRPTDETDGWQLATVETPLAFPFHTRVARSWFDGEFHHLITRG</sequence>
<comment type="similarity">
    <text evidence="2 5">Belongs to the Nudix hydrolase family.</text>
</comment>
<dbReference type="GO" id="GO:0016787">
    <property type="term" value="F:hydrolase activity"/>
    <property type="evidence" value="ECO:0007669"/>
    <property type="project" value="UniProtKB-KW"/>
</dbReference>
<feature type="domain" description="Nudix hydrolase" evidence="6">
    <location>
        <begin position="46"/>
        <end position="178"/>
    </location>
</feature>
<dbReference type="PROSITE" id="PS51462">
    <property type="entry name" value="NUDIX"/>
    <property type="match status" value="1"/>
</dbReference>
<comment type="cofactor">
    <cofactor evidence="1">
        <name>Mg(2+)</name>
        <dbReference type="ChEBI" id="CHEBI:18420"/>
    </cofactor>
</comment>
<evidence type="ECO:0000256" key="2">
    <source>
        <dbReference type="ARBA" id="ARBA00005582"/>
    </source>
</evidence>
<dbReference type="PANTHER" id="PTHR43222:SF12">
    <property type="entry name" value="NUDIX HYDROLASE"/>
    <property type="match status" value="1"/>
</dbReference>
<dbReference type="InterPro" id="IPR015797">
    <property type="entry name" value="NUDIX_hydrolase-like_dom_sf"/>
</dbReference>
<dbReference type="Gene3D" id="3.90.79.10">
    <property type="entry name" value="Nucleoside Triphosphate Pyrophosphohydrolase"/>
    <property type="match status" value="1"/>
</dbReference>
<evidence type="ECO:0000259" key="6">
    <source>
        <dbReference type="PROSITE" id="PS51462"/>
    </source>
</evidence>
<name>A0AAU8JSH4_9ACTN</name>
<dbReference type="RefSeq" id="WP_354638925.1">
    <property type="nucleotide sequence ID" value="NZ_CP159872.1"/>
</dbReference>
<dbReference type="PANTHER" id="PTHR43222">
    <property type="entry name" value="NUDIX HYDROLASE 23"/>
    <property type="match status" value="1"/>
</dbReference>
<dbReference type="InterPro" id="IPR000086">
    <property type="entry name" value="NUDIX_hydrolase_dom"/>
</dbReference>
<evidence type="ECO:0000256" key="1">
    <source>
        <dbReference type="ARBA" id="ARBA00001946"/>
    </source>
</evidence>
<proteinExistence type="inferred from homology"/>
<keyword evidence="4" id="KW-0460">Magnesium</keyword>
<evidence type="ECO:0000313" key="7">
    <source>
        <dbReference type="EMBL" id="XCM78772.1"/>
    </source>
</evidence>
<accession>A0AAU8JSH4</accession>
<evidence type="ECO:0000256" key="3">
    <source>
        <dbReference type="ARBA" id="ARBA00022801"/>
    </source>
</evidence>
<dbReference type="InterPro" id="IPR020476">
    <property type="entry name" value="Nudix_hydrolase"/>
</dbReference>
<dbReference type="EMBL" id="CP159872">
    <property type="protein sequence ID" value="XCM78772.1"/>
    <property type="molecule type" value="Genomic_DNA"/>
</dbReference>
<gene>
    <name evidence="7" type="ORF">ABWK59_07420</name>
</gene>
<evidence type="ECO:0000256" key="4">
    <source>
        <dbReference type="ARBA" id="ARBA00022842"/>
    </source>
</evidence>
<dbReference type="InterPro" id="IPR020084">
    <property type="entry name" value="NUDIX_hydrolase_CS"/>
</dbReference>
<keyword evidence="3 5" id="KW-0378">Hydrolase</keyword>
<dbReference type="PROSITE" id="PS00893">
    <property type="entry name" value="NUDIX_BOX"/>
    <property type="match status" value="1"/>
</dbReference>
<protein>
    <submittedName>
        <fullName evidence="7">NUDIX domain-containing protein</fullName>
    </submittedName>
</protein>
<reference evidence="7" key="1">
    <citation type="submission" date="2024-06" db="EMBL/GenBank/DDBJ databases">
        <title>The genome sequences of Kitasatospora sp. strain HUAS MG31.</title>
        <authorList>
            <person name="Mo P."/>
        </authorList>
    </citation>
    <scope>NUCLEOTIDE SEQUENCE</scope>
    <source>
        <strain evidence="7">HUAS MG31</strain>
    </source>
</reference>